<proteinExistence type="predicted"/>
<dbReference type="NCBIfam" id="TIGR02167">
    <property type="entry name" value="Liste_lipo_26"/>
    <property type="match status" value="4"/>
</dbReference>
<sequence>MKKTTLFLFTICLFAVANLAAQTEFITTWKTDNPGFSSNTSVKISINPDFSYNYNVDWENDGIIDDTNVTGSITHDYGTTGTYTVVITGVFPSLQFRDTSSHDNNKLLSVEQWGTNQWLSMNRGFLGCENVVFNASDSPDLSLVTDMSYMFNGAKTFNSPLNNWDVSSVTNMKSIFYGAEDFDQPLYNWNVSNVTNMSGVFSTTKYFNQDISSWNVSNVMDMSGMFTNAKSFNGDISNWNVSNVTSMSSMFFYATDFNQNISNWNISNVTNIGYMFYLATSFDQNLGDWDISSVTNMGSMFKSAGLSTANYDNTLIGWNTLDTGETQIPTGITFNGGNSKYCNGEAARTSLNSTYNWTFTDGGKNSGCTTLSAQNFNTETLSLFPNPVKSSFTIRGLNDVNNIQIVNLQGQLVQEVINYKTQSIAIDTLANGMYFVNINTPNGSHTIKIIKE</sequence>
<dbReference type="Pfam" id="PF18962">
    <property type="entry name" value="Por_Secre_tail"/>
    <property type="match status" value="1"/>
</dbReference>
<organism evidence="4 5">
    <name type="scientific">Pseudalgibacter alginicilyticus</name>
    <dbReference type="NCBI Taxonomy" id="1736674"/>
    <lineage>
        <taxon>Bacteria</taxon>
        <taxon>Pseudomonadati</taxon>
        <taxon>Bacteroidota</taxon>
        <taxon>Flavobacteriia</taxon>
        <taxon>Flavobacteriales</taxon>
        <taxon>Flavobacteriaceae</taxon>
        <taxon>Pseudalgibacter</taxon>
    </lineage>
</organism>
<dbReference type="NCBIfam" id="TIGR04183">
    <property type="entry name" value="Por_Secre_tail"/>
    <property type="match status" value="1"/>
</dbReference>
<dbReference type="PATRIC" id="fig|1736674.3.peg.1814"/>
<protein>
    <recommendedName>
        <fullName evidence="3">Secretion system C-terminal sorting domain-containing protein</fullName>
    </recommendedName>
</protein>
<evidence type="ECO:0000256" key="2">
    <source>
        <dbReference type="SAM" id="SignalP"/>
    </source>
</evidence>
<evidence type="ECO:0000259" key="3">
    <source>
        <dbReference type="Pfam" id="PF18962"/>
    </source>
</evidence>
<dbReference type="EMBL" id="CP012898">
    <property type="protein sequence ID" value="ALJ05230.1"/>
    <property type="molecule type" value="Genomic_DNA"/>
</dbReference>
<name>A0A0N7HYH0_9FLAO</name>
<dbReference type="Proteomes" id="UP000057981">
    <property type="component" value="Chromosome"/>
</dbReference>
<feature type="signal peptide" evidence="2">
    <location>
        <begin position="1"/>
        <end position="20"/>
    </location>
</feature>
<keyword evidence="1 2" id="KW-0732">Signal</keyword>
<dbReference type="InterPro" id="IPR026444">
    <property type="entry name" value="Secre_tail"/>
</dbReference>
<feature type="domain" description="Secretion system C-terminal sorting" evidence="3">
    <location>
        <begin position="383"/>
        <end position="450"/>
    </location>
</feature>
<accession>A0A0N7HYH0</accession>
<dbReference type="Pfam" id="PF03382">
    <property type="entry name" value="DUF285"/>
    <property type="match status" value="1"/>
</dbReference>
<evidence type="ECO:0000256" key="1">
    <source>
        <dbReference type="ARBA" id="ARBA00022729"/>
    </source>
</evidence>
<keyword evidence="5" id="KW-1185">Reference proteome</keyword>
<dbReference type="SUPFAM" id="SSF141571">
    <property type="entry name" value="Pentapeptide repeat-like"/>
    <property type="match status" value="1"/>
</dbReference>
<gene>
    <name evidence="4" type="ORF">APS56_08880</name>
</gene>
<dbReference type="OrthoDB" id="9813840at2"/>
<evidence type="ECO:0000313" key="5">
    <source>
        <dbReference type="Proteomes" id="UP000057981"/>
    </source>
</evidence>
<dbReference type="STRING" id="1736674.APS56_08880"/>
<dbReference type="KEGG" id="ahz:APS56_08880"/>
<dbReference type="RefSeq" id="WP_054727304.1">
    <property type="nucleotide sequence ID" value="NZ_CP012898.1"/>
</dbReference>
<feature type="chain" id="PRO_5006012761" description="Secretion system C-terminal sorting domain-containing protein" evidence="2">
    <location>
        <begin position="21"/>
        <end position="452"/>
    </location>
</feature>
<dbReference type="AlphaFoldDB" id="A0A0N7HYH0"/>
<reference evidence="4 5" key="1">
    <citation type="submission" date="2015-10" db="EMBL/GenBank/DDBJ databases">
        <authorList>
            <person name="Gilbert D.G."/>
        </authorList>
    </citation>
    <scope>NUCLEOTIDE SEQUENCE [LARGE SCALE GENOMIC DNA]</scope>
    <source>
        <strain evidence="5">HZ-22</strain>
    </source>
</reference>
<dbReference type="InterPro" id="IPR005046">
    <property type="entry name" value="DUF285"/>
</dbReference>
<dbReference type="InterPro" id="IPR011889">
    <property type="entry name" value="Liste_lipo_26"/>
</dbReference>
<evidence type="ECO:0000313" key="4">
    <source>
        <dbReference type="EMBL" id="ALJ05230.1"/>
    </source>
</evidence>